<feature type="compositionally biased region" description="Polar residues" evidence="1">
    <location>
        <begin position="50"/>
        <end position="62"/>
    </location>
</feature>
<dbReference type="InterPro" id="IPR025064">
    <property type="entry name" value="DUF4005"/>
</dbReference>
<proteinExistence type="predicted"/>
<reference evidence="3 4" key="1">
    <citation type="journal article" date="2020" name="Mol. Plant">
        <title>The Chromosome-Based Rubber Tree Genome Provides New Insights into Spurge Genome Evolution and Rubber Biosynthesis.</title>
        <authorList>
            <person name="Liu J."/>
            <person name="Shi C."/>
            <person name="Shi C.C."/>
            <person name="Li W."/>
            <person name="Zhang Q.J."/>
            <person name="Zhang Y."/>
            <person name="Li K."/>
            <person name="Lu H.F."/>
            <person name="Shi C."/>
            <person name="Zhu S.T."/>
            <person name="Xiao Z.Y."/>
            <person name="Nan H."/>
            <person name="Yue Y."/>
            <person name="Zhu X.G."/>
            <person name="Wu Y."/>
            <person name="Hong X.N."/>
            <person name="Fan G.Y."/>
            <person name="Tong Y."/>
            <person name="Zhang D."/>
            <person name="Mao C.L."/>
            <person name="Liu Y.L."/>
            <person name="Hao S.J."/>
            <person name="Liu W.Q."/>
            <person name="Lv M.Q."/>
            <person name="Zhang H.B."/>
            <person name="Liu Y."/>
            <person name="Hu-Tang G.R."/>
            <person name="Wang J.P."/>
            <person name="Wang J.H."/>
            <person name="Sun Y.H."/>
            <person name="Ni S.B."/>
            <person name="Chen W.B."/>
            <person name="Zhang X.C."/>
            <person name="Jiao Y.N."/>
            <person name="Eichler E.E."/>
            <person name="Li G.H."/>
            <person name="Liu X."/>
            <person name="Gao L.Z."/>
        </authorList>
    </citation>
    <scope>NUCLEOTIDE SEQUENCE [LARGE SCALE GENOMIC DNA]</scope>
    <source>
        <strain evidence="4">cv. GT1</strain>
        <tissue evidence="3">Leaf</tissue>
    </source>
</reference>
<protein>
    <recommendedName>
        <fullName evidence="2">DUF4005 domain-containing protein</fullName>
    </recommendedName>
</protein>
<dbReference type="Proteomes" id="UP000467840">
    <property type="component" value="Chromosome 1"/>
</dbReference>
<dbReference type="EMBL" id="JAAGAX010000011">
    <property type="protein sequence ID" value="KAF2298800.1"/>
    <property type="molecule type" value="Genomic_DNA"/>
</dbReference>
<feature type="region of interest" description="Disordered" evidence="1">
    <location>
        <begin position="50"/>
        <end position="110"/>
    </location>
</feature>
<sequence length="178" mass="19378">MAVVVMKGSDDDASPKHTAVSALQELHDLDSQHAGNNNKVHDIQETIKQLNPKDYNTGNENQKISERRASFPPNIDNQENGIHNTPKVPSYMAPTESARAKLRGQGSPRFSQDAIENIGTTRRHSLPSSANGKFPSMSPRAQKLVHAAGKGVTGSDVSLSSSRDDAVSDKVIKAEWRR</sequence>
<gene>
    <name evidence="3" type="ORF">GH714_027976</name>
</gene>
<dbReference type="Pfam" id="PF13178">
    <property type="entry name" value="DUF4005"/>
    <property type="match status" value="1"/>
</dbReference>
<feature type="domain" description="DUF4005" evidence="2">
    <location>
        <begin position="80"/>
        <end position="145"/>
    </location>
</feature>
<evidence type="ECO:0000313" key="3">
    <source>
        <dbReference type="EMBL" id="KAF2298800.1"/>
    </source>
</evidence>
<comment type="caution">
    <text evidence="3">The sequence shown here is derived from an EMBL/GenBank/DDBJ whole genome shotgun (WGS) entry which is preliminary data.</text>
</comment>
<evidence type="ECO:0000259" key="2">
    <source>
        <dbReference type="Pfam" id="PF13178"/>
    </source>
</evidence>
<keyword evidence="4" id="KW-1185">Reference proteome</keyword>
<evidence type="ECO:0000313" key="4">
    <source>
        <dbReference type="Proteomes" id="UP000467840"/>
    </source>
</evidence>
<accession>A0A6A6LBI2</accession>
<evidence type="ECO:0000256" key="1">
    <source>
        <dbReference type="SAM" id="MobiDB-lite"/>
    </source>
</evidence>
<name>A0A6A6LBI2_HEVBR</name>
<organism evidence="3 4">
    <name type="scientific">Hevea brasiliensis</name>
    <name type="common">Para rubber tree</name>
    <name type="synonym">Siphonia brasiliensis</name>
    <dbReference type="NCBI Taxonomy" id="3981"/>
    <lineage>
        <taxon>Eukaryota</taxon>
        <taxon>Viridiplantae</taxon>
        <taxon>Streptophyta</taxon>
        <taxon>Embryophyta</taxon>
        <taxon>Tracheophyta</taxon>
        <taxon>Spermatophyta</taxon>
        <taxon>Magnoliopsida</taxon>
        <taxon>eudicotyledons</taxon>
        <taxon>Gunneridae</taxon>
        <taxon>Pentapetalae</taxon>
        <taxon>rosids</taxon>
        <taxon>fabids</taxon>
        <taxon>Malpighiales</taxon>
        <taxon>Euphorbiaceae</taxon>
        <taxon>Crotonoideae</taxon>
        <taxon>Micrandreae</taxon>
        <taxon>Hevea</taxon>
    </lineage>
</organism>
<feature type="region of interest" description="Disordered" evidence="1">
    <location>
        <begin position="146"/>
        <end position="168"/>
    </location>
</feature>
<dbReference type="AlphaFoldDB" id="A0A6A6LBI2"/>